<dbReference type="Proteomes" id="UP001202674">
    <property type="component" value="Unassembled WGS sequence"/>
</dbReference>
<gene>
    <name evidence="1" type="ORF">AArcSt11_14920</name>
</gene>
<keyword evidence="2" id="KW-1185">Reference proteome</keyword>
<accession>A0AAE3K8G4</accession>
<reference evidence="1 2" key="1">
    <citation type="journal article" date="2022" name="Syst. Appl. Microbiol.">
        <title>Natronocalculus amylovorans gen. nov., sp. nov., and Natranaeroarchaeum aerophilus sp. nov., dominant culturable amylolytic natronoarchaea from hypersaline soda lakes in southwestern Siberia.</title>
        <authorList>
            <person name="Sorokin D.Y."/>
            <person name="Elcheninov A.G."/>
            <person name="Khizhniak T.V."/>
            <person name="Koenen M."/>
            <person name="Bale N.J."/>
            <person name="Damste J.S.S."/>
            <person name="Kublanov I.V."/>
        </authorList>
    </citation>
    <scope>NUCLEOTIDE SEQUENCE [LARGE SCALE GENOMIC DNA]</scope>
    <source>
        <strain evidence="1 2">AArc-St1-1</strain>
    </source>
</reference>
<evidence type="ECO:0000313" key="2">
    <source>
        <dbReference type="Proteomes" id="UP001202674"/>
    </source>
</evidence>
<proteinExistence type="predicted"/>
<organism evidence="1 2">
    <name type="scientific">Natranaeroarchaeum aerophilus</name>
    <dbReference type="NCBI Taxonomy" id="2917711"/>
    <lineage>
        <taxon>Archaea</taxon>
        <taxon>Methanobacteriati</taxon>
        <taxon>Methanobacteriota</taxon>
        <taxon>Stenosarchaea group</taxon>
        <taxon>Halobacteria</taxon>
        <taxon>Halobacteriales</taxon>
        <taxon>Natronoarchaeaceae</taxon>
        <taxon>Natranaeroarchaeum</taxon>
    </lineage>
</organism>
<sequence>MMFLTVVFITGLGGIASADDCEIVHDSTSNTEKLESTEDDIEYFILIDKERECGTIRLSNTGDELGIVLASVFVDDEDILNTSPELEPGEKWSTTWDFSQKYDVTNDTHSVRVSTTGPDLEAAIEKDFDLADPDIPAQRITDVDLDEGTNEDGERIAEAIVTFEDPSPHGHGGEVFVHTEETHGSGELALVPMSEQTATSKIELDDDPDGTIEGEIRYSAEGVNQDEGVRDQVWFRGEVGGDVTVQRQEFEPAEYPGEDDAYRYDSDGSVLEYIPPSEHLLVGVVLSGVLPIAVMRRYWN</sequence>
<evidence type="ECO:0000313" key="1">
    <source>
        <dbReference type="EMBL" id="MCL9814949.1"/>
    </source>
</evidence>
<dbReference type="EMBL" id="JAKRVY010000010">
    <property type="protein sequence ID" value="MCL9814949.1"/>
    <property type="molecule type" value="Genomic_DNA"/>
</dbReference>
<dbReference type="AlphaFoldDB" id="A0AAE3K8G4"/>
<dbReference type="RefSeq" id="WP_250598253.1">
    <property type="nucleotide sequence ID" value="NZ_JAKRVY010000010.1"/>
</dbReference>
<protein>
    <submittedName>
        <fullName evidence="1">Uncharacterized protein</fullName>
    </submittedName>
</protein>
<comment type="caution">
    <text evidence="1">The sequence shown here is derived from an EMBL/GenBank/DDBJ whole genome shotgun (WGS) entry which is preliminary data.</text>
</comment>
<name>A0AAE3K8G4_9EURY</name>